<dbReference type="InterPro" id="IPR005119">
    <property type="entry name" value="LysR_subst-bd"/>
</dbReference>
<dbReference type="Proteomes" id="UP000307874">
    <property type="component" value="Unassembled WGS sequence"/>
</dbReference>
<reference evidence="6 7" key="1">
    <citation type="submission" date="2019-06" db="EMBL/GenBank/DDBJ databases">
        <title>Martelella lutilitoris sp. nov., isolated from a tidal mudflat.</title>
        <authorList>
            <person name="Kim Y.-J."/>
        </authorList>
    </citation>
    <scope>NUCLEOTIDE SEQUENCE [LARGE SCALE GENOMIC DNA]</scope>
    <source>
        <strain evidence="6 7">GH2-6</strain>
    </source>
</reference>
<evidence type="ECO:0000313" key="7">
    <source>
        <dbReference type="Proteomes" id="UP000307874"/>
    </source>
</evidence>
<evidence type="ECO:0000256" key="4">
    <source>
        <dbReference type="ARBA" id="ARBA00023163"/>
    </source>
</evidence>
<proteinExistence type="inferred from homology"/>
<dbReference type="InterPro" id="IPR036388">
    <property type="entry name" value="WH-like_DNA-bd_sf"/>
</dbReference>
<dbReference type="InterPro" id="IPR000847">
    <property type="entry name" value="LysR_HTH_N"/>
</dbReference>
<evidence type="ECO:0000256" key="1">
    <source>
        <dbReference type="ARBA" id="ARBA00009437"/>
    </source>
</evidence>
<dbReference type="InterPro" id="IPR036390">
    <property type="entry name" value="WH_DNA-bd_sf"/>
</dbReference>
<dbReference type="Gene3D" id="3.40.190.290">
    <property type="match status" value="1"/>
</dbReference>
<dbReference type="PANTHER" id="PTHR30579:SF3">
    <property type="entry name" value="TRANSCRIPTIONAL REGULATORY PROTEIN"/>
    <property type="match status" value="1"/>
</dbReference>
<dbReference type="GO" id="GO:0003677">
    <property type="term" value="F:DNA binding"/>
    <property type="evidence" value="ECO:0007669"/>
    <property type="project" value="UniProtKB-KW"/>
</dbReference>
<dbReference type="PROSITE" id="PS50931">
    <property type="entry name" value="HTH_LYSR"/>
    <property type="match status" value="1"/>
</dbReference>
<evidence type="ECO:0000256" key="2">
    <source>
        <dbReference type="ARBA" id="ARBA00023015"/>
    </source>
</evidence>
<keyword evidence="3" id="KW-0238">DNA-binding</keyword>
<dbReference type="EMBL" id="VCLB01000002">
    <property type="protein sequence ID" value="TNB49256.1"/>
    <property type="molecule type" value="Genomic_DNA"/>
</dbReference>
<dbReference type="Gene3D" id="1.10.10.10">
    <property type="entry name" value="Winged helix-like DNA-binding domain superfamily/Winged helix DNA-binding domain"/>
    <property type="match status" value="1"/>
</dbReference>
<keyword evidence="7" id="KW-1185">Reference proteome</keyword>
<dbReference type="GO" id="GO:0003700">
    <property type="term" value="F:DNA-binding transcription factor activity"/>
    <property type="evidence" value="ECO:0007669"/>
    <property type="project" value="InterPro"/>
</dbReference>
<dbReference type="Pfam" id="PF03466">
    <property type="entry name" value="LysR_substrate"/>
    <property type="match status" value="1"/>
</dbReference>
<feature type="domain" description="HTH lysR-type" evidence="5">
    <location>
        <begin position="10"/>
        <end position="61"/>
    </location>
</feature>
<gene>
    <name evidence="6" type="ORF">FF124_04525</name>
</gene>
<comment type="caution">
    <text evidence="6">The sequence shown here is derived from an EMBL/GenBank/DDBJ whole genome shotgun (WGS) entry which is preliminary data.</text>
</comment>
<protein>
    <submittedName>
        <fullName evidence="6">LysR family transcriptional regulator</fullName>
    </submittedName>
</protein>
<name>A0A5C4JV15_9HYPH</name>
<evidence type="ECO:0000259" key="5">
    <source>
        <dbReference type="PROSITE" id="PS50931"/>
    </source>
</evidence>
<dbReference type="PANTHER" id="PTHR30579">
    <property type="entry name" value="TRANSCRIPTIONAL REGULATOR"/>
    <property type="match status" value="1"/>
</dbReference>
<evidence type="ECO:0000256" key="3">
    <source>
        <dbReference type="ARBA" id="ARBA00023125"/>
    </source>
</evidence>
<dbReference type="SUPFAM" id="SSF53850">
    <property type="entry name" value="Periplasmic binding protein-like II"/>
    <property type="match status" value="1"/>
</dbReference>
<dbReference type="RefSeq" id="WP_138747286.1">
    <property type="nucleotide sequence ID" value="NZ_VCLB01000002.1"/>
</dbReference>
<comment type="similarity">
    <text evidence="1">Belongs to the LysR transcriptional regulatory family.</text>
</comment>
<keyword evidence="4" id="KW-0804">Transcription</keyword>
<organism evidence="6 7">
    <name type="scientific">Martelella lutilitoris</name>
    <dbReference type="NCBI Taxonomy" id="2583532"/>
    <lineage>
        <taxon>Bacteria</taxon>
        <taxon>Pseudomonadati</taxon>
        <taxon>Pseudomonadota</taxon>
        <taxon>Alphaproteobacteria</taxon>
        <taxon>Hyphomicrobiales</taxon>
        <taxon>Aurantimonadaceae</taxon>
        <taxon>Martelella</taxon>
    </lineage>
</organism>
<evidence type="ECO:0000313" key="6">
    <source>
        <dbReference type="EMBL" id="TNB49256.1"/>
    </source>
</evidence>
<dbReference type="SUPFAM" id="SSF46785">
    <property type="entry name" value="Winged helix' DNA-binding domain"/>
    <property type="match status" value="1"/>
</dbReference>
<dbReference type="InterPro" id="IPR050176">
    <property type="entry name" value="LTTR"/>
</dbReference>
<dbReference type="Pfam" id="PF00126">
    <property type="entry name" value="HTH_1"/>
    <property type="match status" value="1"/>
</dbReference>
<dbReference type="AlphaFoldDB" id="A0A5C4JV15"/>
<accession>A0A5C4JV15</accession>
<sequence>MVQFNWDDNRVFLALAREGTLSGAAAQLKSGVATVSRRIERMEDALGVPLFLRHQSGYSLTDQGEALLPRAEAVELAVKDMHRQASDHVGIRGQVRLASVESLVAAFIVPALAPLLADNPGLDVEIAFSTTAVNMHRHDADLALRMVRPERGNLVVRQLATMGFGLYGPADGAQPSRIVTWPQSESLAVPLGWSSAFSQSGSARFAVNTLAGQIEAVRRGIGRAVLPHFLAGEGMRRLADRLPDGSVMERPIMLVTHGDLVGSQRVASVAEAVAAEIIGRRRELSGR</sequence>
<keyword evidence="2" id="KW-0805">Transcription regulation</keyword>
<dbReference type="OrthoDB" id="9787460at2"/>